<feature type="region of interest" description="Disordered" evidence="1">
    <location>
        <begin position="1045"/>
        <end position="1066"/>
    </location>
</feature>
<dbReference type="SMART" id="SM00333">
    <property type="entry name" value="TUDOR"/>
    <property type="match status" value="8"/>
</dbReference>
<feature type="domain" description="Tudor" evidence="2">
    <location>
        <begin position="1522"/>
        <end position="1582"/>
    </location>
</feature>
<dbReference type="InterPro" id="IPR002999">
    <property type="entry name" value="Tudor"/>
</dbReference>
<dbReference type="FunFam" id="2.30.30.140:FF:000018">
    <property type="entry name" value="Serine/threonine-protein kinase 31"/>
    <property type="match status" value="6"/>
</dbReference>
<feature type="compositionally biased region" description="Polar residues" evidence="1">
    <location>
        <begin position="416"/>
        <end position="441"/>
    </location>
</feature>
<dbReference type="CDD" id="cd20379">
    <property type="entry name" value="Tudor_dTUD-like"/>
    <property type="match status" value="1"/>
</dbReference>
<protein>
    <submittedName>
        <fullName evidence="3">Tud</fullName>
    </submittedName>
</protein>
<accession>A0A7J7JLX3</accession>
<feature type="domain" description="Tudor" evidence="2">
    <location>
        <begin position="57"/>
        <end position="116"/>
    </location>
</feature>
<feature type="compositionally biased region" description="Low complexity" evidence="1">
    <location>
        <begin position="1441"/>
        <end position="1460"/>
    </location>
</feature>
<feature type="compositionally biased region" description="Polar residues" evidence="1">
    <location>
        <begin position="2105"/>
        <end position="2114"/>
    </location>
</feature>
<feature type="domain" description="Tudor" evidence="2">
    <location>
        <begin position="284"/>
        <end position="343"/>
    </location>
</feature>
<feature type="compositionally biased region" description="Polar residues" evidence="1">
    <location>
        <begin position="2075"/>
        <end position="2085"/>
    </location>
</feature>
<feature type="domain" description="Tudor" evidence="2">
    <location>
        <begin position="741"/>
        <end position="800"/>
    </location>
</feature>
<dbReference type="Gene3D" id="2.30.30.140">
    <property type="match status" value="9"/>
</dbReference>
<evidence type="ECO:0000259" key="2">
    <source>
        <dbReference type="PROSITE" id="PS50304"/>
    </source>
</evidence>
<dbReference type="Pfam" id="PF00567">
    <property type="entry name" value="TUDOR"/>
    <property type="match status" value="9"/>
</dbReference>
<feature type="region of interest" description="Disordered" evidence="1">
    <location>
        <begin position="412"/>
        <end position="441"/>
    </location>
</feature>
<feature type="region of interest" description="Disordered" evidence="1">
    <location>
        <begin position="1439"/>
        <end position="1467"/>
    </location>
</feature>
<evidence type="ECO:0000256" key="1">
    <source>
        <dbReference type="SAM" id="MobiDB-lite"/>
    </source>
</evidence>
<feature type="region of interest" description="Disordered" evidence="1">
    <location>
        <begin position="630"/>
        <end position="665"/>
    </location>
</feature>
<feature type="compositionally biased region" description="Low complexity" evidence="1">
    <location>
        <begin position="638"/>
        <end position="652"/>
    </location>
</feature>
<keyword evidence="4" id="KW-1185">Reference proteome</keyword>
<dbReference type="PANTHER" id="PTHR22948:SF4">
    <property type="entry name" value="TUDOR DOMAIN-CONTAINING PROTEIN 1"/>
    <property type="match status" value="1"/>
</dbReference>
<dbReference type="PANTHER" id="PTHR22948">
    <property type="entry name" value="TUDOR DOMAIN CONTAINING PROTEIN"/>
    <property type="match status" value="1"/>
</dbReference>
<feature type="region of interest" description="Disordered" evidence="1">
    <location>
        <begin position="2267"/>
        <end position="2314"/>
    </location>
</feature>
<feature type="region of interest" description="Disordered" evidence="1">
    <location>
        <begin position="2032"/>
        <end position="2114"/>
    </location>
</feature>
<dbReference type="OrthoDB" id="341421at2759"/>
<organism evidence="3 4">
    <name type="scientific">Bugula neritina</name>
    <name type="common">Brown bryozoan</name>
    <name type="synonym">Sertularia neritina</name>
    <dbReference type="NCBI Taxonomy" id="10212"/>
    <lineage>
        <taxon>Eukaryota</taxon>
        <taxon>Metazoa</taxon>
        <taxon>Spiralia</taxon>
        <taxon>Lophotrochozoa</taxon>
        <taxon>Bryozoa</taxon>
        <taxon>Gymnolaemata</taxon>
        <taxon>Cheilostomatida</taxon>
        <taxon>Flustrina</taxon>
        <taxon>Buguloidea</taxon>
        <taxon>Bugulidae</taxon>
        <taxon>Bugula</taxon>
    </lineage>
</organism>
<dbReference type="EMBL" id="VXIV02002233">
    <property type="protein sequence ID" value="KAF6026661.1"/>
    <property type="molecule type" value="Genomic_DNA"/>
</dbReference>
<dbReference type="Gene3D" id="2.40.50.90">
    <property type="match status" value="7"/>
</dbReference>
<gene>
    <name evidence="3" type="ORF">EB796_015030</name>
</gene>
<feature type="compositionally biased region" description="Low complexity" evidence="1">
    <location>
        <begin position="2032"/>
        <end position="2046"/>
    </location>
</feature>
<feature type="domain" description="Tudor" evidence="2">
    <location>
        <begin position="926"/>
        <end position="984"/>
    </location>
</feature>
<sequence length="2314" mass="250076">MASQPSICEGFWDLVNISDIKDAESFTLRLGGSQKEFEEMMCKIQESCAKSSTPPAAVSTTTPLLAQFSFDNVWYRAEVKDVNSDGSVQVSYVDYGNGESVQKRNTRPNTAFLSLPRQSVECRLHRIDYSRPLGSEHHGSFKSLCLNRTFKALFVNKQIPSCWNVELFHETGNVNDWFGKQTGKLLGPLEKLTIPSKLPHPHNAGLEPAKEVTQPPRKNEINRAASNAHLQARPVANKFTGTVVYITSPTQFWLLNSVDDDTVMGIGAELAEHCNSSSMQRLRSPSVGQLCAALYDEDNTWYRGVVTKLLDGNNVQIQFIDYGNTSIVSCDNLAQVSADSLHAPGYAVEASLHQLSPPSGESWSEGALQAFSDLVLESQCDVEVINKSSQSTYSVDLRIQGTSVAQKLVEEGVAVRQQQQRSPAPSTQHTPSPGSSKPASVYQGSFSSQLVDSQQKEFVFISWVVNPQEFWVQKDGCEGQLEALFTSAKESADNTRPLSDPTVGMPCIAKYPADNNYYRAEVVSLDATSCTVTFVDYGNTESIAAADIYPCCPSLAEIPCQAFKCSLLGISPVSGSEWSPESGTVMESSMQDGATCTFLARHGDKFLVEMCQSEGLSLVDVLVQSNLAKPSAKRSQASDRSQGSRKSSSSGSFPRHVSVPTPSRLAGGAGDAASLKVSYNILPAGLTNLGLTIGDTVDGFIAHCENTDAIYIHLTKNKDEIDTMYESIATHYKGGKGVNVAEVLEDGCYVTKFSEDGEWYRSKVINIDNTNVKVFFCDYGNTETTTVSCLRQLVPAFSKMPAQALRCSLFECNDHLSGKSLKQFLDKYLYAYISGEIKHSSADCTIMEMFHEGKLLSSSVKELLLACPPSLRFTSKELSLGELQGYLVYEVSQKEFYIQLESDTDLLAEVSEKVSALSASSKQLVKPAVGEACIARFSEDEVWYRAEVTQCSSDSYDVKFVDFGNSSCVVASDVLEISKELADIPTLAIRCSLVCEDNSQNLTDWATDLLTVTVVKVVNTQAVVSLLMDSLPFISPSQDTISSTSVTATSNADSVGPSPSTTRPSLRFTSKELSLGELQGYLVYEVSQKEFYIQLESDTDLLEQVSEKVSVLSASSKQLVKPAVGEACIARFSEDGVWYRAEVTQCSSDSYDVKFVDFGNSSCVVASDVLEISKELADIPTLAIRCSLVCEDNSQNLTDWATDLLTVTVEQVVNTQAVVSLLMDSLPFISLSQDTISSTSVTATSNTDSVGPSPSTTRPSLRFTSKELSLGELQGYLVYEVSQKEFYIQLESDTDLLEEVSEKVSVLSASSKQLVKPAVGEACIARFSEDGVWYRAEVTQCSSDSYDVKFVDFGNSSCVVASDVLEISKELADISTLAIRCSLVCEDNSQNLTDWATDMITIAVEEVQQNTICVTLRDPDGVPFLTSSHDVNSVTPKHSHSSLSCVSSNSVPTLSSTSSPARSQLVSLPKNNIPPGTYKAYISHIDGADTTLYVQLSQNSELLDTITSSLATLALNAEPEVYSPVGQACICKYSADNCFYRATVSELHSERGTSTLVYVDYGTREEVVNSSVKVLPASLRQYPPVAIKCTTRQPCLTGVSAERLVQLFSGKELSVQIDGTDEPYNLTVLDLDADDLKAAGVADVGEMSSSSTFVNLTSFKYPQPALDIGSSDVQVGIGHIVSPGKFYCQFFPGDLQSLDSQLQSVYSNEHHQVLLPLDEAYQGVACVAKLQEGTYVRAVYIRGVTYPPKHCQTFLVDSGRVISILKTDLYQLHVECSTFPVQAVECSLAGVYPILGHEWGEECSTQFYEINRLNAAPTAHIVKVTKEDVSDRVTVLLTLSYGGELLAETLIHSGLCNSIPASETPVKDYCVTLCGEIKSELLSSPESKATYLSDKVSEFVQRVSPALHQQVASMGDNGEELCTAQDVVGYVSQLILSEISHKPPPPPLVARVADKTAMLAEAQNILGCLLEEVLRMNSEIVENMCEDGLVAMDSLMRSDSDDEVMPSAAVGKMATAVGDEVVRFDSSAINTTCESSTSVESSQPERSSVDDTSSLELTPVKHPSAGNTPMKLPTVETSSSPIETRSSLSTTSSLPDPAILEHASHNSPTSVDVSKSGSSLADSIIALSAEISAPDNSSTEMFADDKDGNCDKLLIRRIEPEDLSEGTQSTRSGDEVLPGVAAIRLSDSEDDKAEISGTLSGLSLSANGDDVSVLCNNDMAEELVTEREGDNITEVVSAVSADPTEGKLEGMEKTDSVSMDVAAVVSAEECKGDPDGDKEDTVEDFPTNSESETGVAGVPGAQVLSSTDKPTEVE</sequence>
<feature type="domain" description="Tudor" evidence="2">
    <location>
        <begin position="1316"/>
        <end position="1374"/>
    </location>
</feature>
<feature type="domain" description="Tudor" evidence="2">
    <location>
        <begin position="500"/>
        <end position="558"/>
    </location>
</feature>
<name>A0A7J7JLX3_BUGNE</name>
<dbReference type="Proteomes" id="UP000593567">
    <property type="component" value="Unassembled WGS sequence"/>
</dbReference>
<proteinExistence type="predicted"/>
<evidence type="ECO:0000313" key="4">
    <source>
        <dbReference type="Proteomes" id="UP000593567"/>
    </source>
</evidence>
<dbReference type="InterPro" id="IPR050621">
    <property type="entry name" value="Tudor_domain_containing"/>
</dbReference>
<evidence type="ECO:0000313" key="3">
    <source>
        <dbReference type="EMBL" id="KAF6026661.1"/>
    </source>
</evidence>
<dbReference type="InterPro" id="IPR035437">
    <property type="entry name" value="SNase_OB-fold_sf"/>
</dbReference>
<comment type="caution">
    <text evidence="3">The sequence shown here is derived from an EMBL/GenBank/DDBJ whole genome shotgun (WGS) entry which is preliminary data.</text>
</comment>
<feature type="domain" description="Tudor" evidence="2">
    <location>
        <begin position="1121"/>
        <end position="1179"/>
    </location>
</feature>
<reference evidence="3" key="1">
    <citation type="submission" date="2020-06" db="EMBL/GenBank/DDBJ databases">
        <title>Draft genome of Bugula neritina, a colonial animal packing powerful symbionts and potential medicines.</title>
        <authorList>
            <person name="Rayko M."/>
        </authorList>
    </citation>
    <scope>NUCLEOTIDE SEQUENCE [LARGE SCALE GENOMIC DNA]</scope>
    <source>
        <strain evidence="3">Kwan_BN1</strain>
    </source>
</reference>
<dbReference type="SUPFAM" id="SSF63748">
    <property type="entry name" value="Tudor/PWWP/MBT"/>
    <property type="match status" value="9"/>
</dbReference>
<dbReference type="PROSITE" id="PS50304">
    <property type="entry name" value="TUDOR"/>
    <property type="match status" value="8"/>
</dbReference>